<dbReference type="Proteomes" id="UP001596413">
    <property type="component" value="Unassembled WGS sequence"/>
</dbReference>
<feature type="transmembrane region" description="Helical" evidence="3">
    <location>
        <begin position="23"/>
        <end position="45"/>
    </location>
</feature>
<dbReference type="EMBL" id="JBHSZO010000018">
    <property type="protein sequence ID" value="MFC7219101.1"/>
    <property type="molecule type" value="Genomic_DNA"/>
</dbReference>
<keyword evidence="5" id="KW-1185">Reference proteome</keyword>
<comment type="subcellular location">
    <subcellularLocation>
        <location evidence="1">Membrane</location>
    </subcellularLocation>
</comment>
<name>A0ABW2GGR5_9ACTN</name>
<keyword evidence="3" id="KW-0812">Transmembrane</keyword>
<evidence type="ECO:0000313" key="5">
    <source>
        <dbReference type="Proteomes" id="UP001596413"/>
    </source>
</evidence>
<keyword evidence="3" id="KW-1133">Transmembrane helix</keyword>
<dbReference type="RefSeq" id="WP_386414630.1">
    <property type="nucleotide sequence ID" value="NZ_JBHSZO010000018.1"/>
</dbReference>
<accession>A0ABW2GGR5</accession>
<sequence>MADEVHAQADRDAASGSVAGRSMLGAALALTLLAAAFASWSGYAWQSAAGDDRAAFAKTREEVLAVGEQAVINLHTLDFRDLRKGRAVWEESATGDVLSDLRQNWDAFSKQVVERKSVTSAKTLSGAVTELNTHEGKAEIMVALRVSVSLAGAKPSTRESRMLATLTKTAEGWKASRLYAAPLAENPVDPAPAETGK</sequence>
<evidence type="ECO:0008006" key="6">
    <source>
        <dbReference type="Google" id="ProtNLM"/>
    </source>
</evidence>
<organism evidence="4 5">
    <name type="scientific">Streptomyces polyrhachis</name>
    <dbReference type="NCBI Taxonomy" id="1282885"/>
    <lineage>
        <taxon>Bacteria</taxon>
        <taxon>Bacillati</taxon>
        <taxon>Actinomycetota</taxon>
        <taxon>Actinomycetes</taxon>
        <taxon>Kitasatosporales</taxon>
        <taxon>Streptomycetaceae</taxon>
        <taxon>Streptomyces</taxon>
    </lineage>
</organism>
<comment type="caution">
    <text evidence="4">The sequence shown here is derived from an EMBL/GenBank/DDBJ whole genome shotgun (WGS) entry which is preliminary data.</text>
</comment>
<dbReference type="PANTHER" id="PTHR37042">
    <property type="entry name" value="OUTER MEMBRANE PROTEIN RV1973"/>
    <property type="match status" value="1"/>
</dbReference>
<evidence type="ECO:0000256" key="3">
    <source>
        <dbReference type="SAM" id="Phobius"/>
    </source>
</evidence>
<proteinExistence type="predicted"/>
<dbReference type="PANTHER" id="PTHR37042:SF4">
    <property type="entry name" value="OUTER MEMBRANE PROTEIN RV1973"/>
    <property type="match status" value="1"/>
</dbReference>
<evidence type="ECO:0000256" key="2">
    <source>
        <dbReference type="ARBA" id="ARBA00023136"/>
    </source>
</evidence>
<protein>
    <recommendedName>
        <fullName evidence="6">Mce-associated membrane protein</fullName>
    </recommendedName>
</protein>
<reference evidence="5" key="1">
    <citation type="journal article" date="2019" name="Int. J. Syst. Evol. Microbiol.">
        <title>The Global Catalogue of Microorganisms (GCM) 10K type strain sequencing project: providing services to taxonomists for standard genome sequencing and annotation.</title>
        <authorList>
            <consortium name="The Broad Institute Genomics Platform"/>
            <consortium name="The Broad Institute Genome Sequencing Center for Infectious Disease"/>
            <person name="Wu L."/>
            <person name="Ma J."/>
        </authorList>
    </citation>
    <scope>NUCLEOTIDE SEQUENCE [LARGE SCALE GENOMIC DNA]</scope>
    <source>
        <strain evidence="5">CGMCC 1.13681</strain>
    </source>
</reference>
<gene>
    <name evidence="4" type="ORF">ACFQLX_13125</name>
</gene>
<keyword evidence="2 3" id="KW-0472">Membrane</keyword>
<evidence type="ECO:0000313" key="4">
    <source>
        <dbReference type="EMBL" id="MFC7219101.1"/>
    </source>
</evidence>
<evidence type="ECO:0000256" key="1">
    <source>
        <dbReference type="ARBA" id="ARBA00004370"/>
    </source>
</evidence>